<evidence type="ECO:0000313" key="1">
    <source>
        <dbReference type="EMBL" id="CCX32960.1"/>
    </source>
</evidence>
<protein>
    <submittedName>
        <fullName evidence="1">Uncharacterized protein</fullName>
    </submittedName>
</protein>
<name>U4LTM8_PYROM</name>
<organism evidence="1 2">
    <name type="scientific">Pyronema omphalodes (strain CBS 100304)</name>
    <name type="common">Pyronema confluens</name>
    <dbReference type="NCBI Taxonomy" id="1076935"/>
    <lineage>
        <taxon>Eukaryota</taxon>
        <taxon>Fungi</taxon>
        <taxon>Dikarya</taxon>
        <taxon>Ascomycota</taxon>
        <taxon>Pezizomycotina</taxon>
        <taxon>Pezizomycetes</taxon>
        <taxon>Pezizales</taxon>
        <taxon>Pyronemataceae</taxon>
        <taxon>Pyronema</taxon>
    </lineage>
</organism>
<proteinExistence type="predicted"/>
<evidence type="ECO:0000313" key="2">
    <source>
        <dbReference type="Proteomes" id="UP000018144"/>
    </source>
</evidence>
<dbReference type="AlphaFoldDB" id="U4LTM8"/>
<accession>U4LTM8</accession>
<gene>
    <name evidence="1" type="ORF">PCON_13985</name>
</gene>
<keyword evidence="2" id="KW-1185">Reference proteome</keyword>
<dbReference type="EMBL" id="HF935976">
    <property type="protein sequence ID" value="CCX32960.1"/>
    <property type="molecule type" value="Genomic_DNA"/>
</dbReference>
<dbReference type="Proteomes" id="UP000018144">
    <property type="component" value="Unassembled WGS sequence"/>
</dbReference>
<reference evidence="1 2" key="1">
    <citation type="journal article" date="2013" name="PLoS Genet.">
        <title>The genome and development-dependent transcriptomes of Pyronema confluens: a window into fungal evolution.</title>
        <authorList>
            <person name="Traeger S."/>
            <person name="Altegoer F."/>
            <person name="Freitag M."/>
            <person name="Gabaldon T."/>
            <person name="Kempken F."/>
            <person name="Kumar A."/>
            <person name="Marcet-Houben M."/>
            <person name="Poggeler S."/>
            <person name="Stajich J.E."/>
            <person name="Nowrousian M."/>
        </authorList>
    </citation>
    <scope>NUCLEOTIDE SEQUENCE [LARGE SCALE GENOMIC DNA]</scope>
    <source>
        <strain evidence="2">CBS 100304</strain>
        <tissue evidence="1">Vegetative mycelium</tissue>
    </source>
</reference>
<sequence length="36" mass="3803">MWGSVSSPSVALLVTFRSKLSAKLSLAPIPDPQVYG</sequence>